<name>A0A521EF48_9SPHI</name>
<proteinExistence type="predicted"/>
<evidence type="ECO:0000313" key="2">
    <source>
        <dbReference type="EMBL" id="SMO82519.1"/>
    </source>
</evidence>
<dbReference type="EMBL" id="FXSZ01000014">
    <property type="protein sequence ID" value="SMO82519.1"/>
    <property type="molecule type" value="Genomic_DNA"/>
</dbReference>
<organism evidence="2 3">
    <name type="scientific">Solitalea koreensis</name>
    <dbReference type="NCBI Taxonomy" id="543615"/>
    <lineage>
        <taxon>Bacteria</taxon>
        <taxon>Pseudomonadati</taxon>
        <taxon>Bacteroidota</taxon>
        <taxon>Sphingobacteriia</taxon>
        <taxon>Sphingobacteriales</taxon>
        <taxon>Sphingobacteriaceae</taxon>
        <taxon>Solitalea</taxon>
    </lineage>
</organism>
<keyword evidence="1" id="KW-0812">Transmembrane</keyword>
<feature type="transmembrane region" description="Helical" evidence="1">
    <location>
        <begin position="6"/>
        <end position="28"/>
    </location>
</feature>
<protein>
    <recommendedName>
        <fullName evidence="4">DUF3592 domain-containing protein</fullName>
    </recommendedName>
</protein>
<evidence type="ECO:0008006" key="4">
    <source>
        <dbReference type="Google" id="ProtNLM"/>
    </source>
</evidence>
<sequence length="142" mass="16134">MEMAMYQGYLFILLMFIGGVILIDLGIFTKTQTNHLFKWGVATDCEVVKVEDEVLPGGQHVEHPYIKFMTTDKGWISGELAVDPTNRHHFVPGERMHIIYNQQDPNEVKIDKMPGRTWLPTFLLVAGFGLMLAAAHQIIVLH</sequence>
<dbReference type="AlphaFoldDB" id="A0A521EF48"/>
<reference evidence="2 3" key="1">
    <citation type="submission" date="2017-05" db="EMBL/GenBank/DDBJ databases">
        <authorList>
            <person name="Varghese N."/>
            <person name="Submissions S."/>
        </authorList>
    </citation>
    <scope>NUCLEOTIDE SEQUENCE [LARGE SCALE GENOMIC DNA]</scope>
    <source>
        <strain evidence="2 3">DSM 21342</strain>
    </source>
</reference>
<keyword evidence="3" id="KW-1185">Reference proteome</keyword>
<keyword evidence="1" id="KW-1133">Transmembrane helix</keyword>
<keyword evidence="1" id="KW-0472">Membrane</keyword>
<evidence type="ECO:0000313" key="3">
    <source>
        <dbReference type="Proteomes" id="UP000315971"/>
    </source>
</evidence>
<dbReference type="Proteomes" id="UP000315971">
    <property type="component" value="Unassembled WGS sequence"/>
</dbReference>
<dbReference type="OrthoDB" id="681001at2"/>
<feature type="transmembrane region" description="Helical" evidence="1">
    <location>
        <begin position="118"/>
        <end position="139"/>
    </location>
</feature>
<gene>
    <name evidence="2" type="ORF">SAMN06265350_11424</name>
</gene>
<accession>A0A521EF48</accession>
<dbReference type="RefSeq" id="WP_142604706.1">
    <property type="nucleotide sequence ID" value="NZ_FXSZ01000014.1"/>
</dbReference>
<evidence type="ECO:0000256" key="1">
    <source>
        <dbReference type="SAM" id="Phobius"/>
    </source>
</evidence>